<reference evidence="2" key="2">
    <citation type="submission" date="2020-07" db="EMBL/GenBank/DDBJ databases">
        <authorList>
            <person name="Vera ALvarez R."/>
            <person name="Arias-Moreno D.M."/>
            <person name="Jimenez-Jacinto V."/>
            <person name="Jimenez-Bremont J.F."/>
            <person name="Swaminathan K."/>
            <person name="Moose S.P."/>
            <person name="Guerrero-Gonzalez M.L."/>
            <person name="Marino-Ramirez L."/>
            <person name="Landsman D."/>
            <person name="Rodriguez-Kessler M."/>
            <person name="Delgado-Sanchez P."/>
        </authorList>
    </citation>
    <scope>NUCLEOTIDE SEQUENCE</scope>
    <source>
        <tissue evidence="2">Cladode</tissue>
    </source>
</reference>
<proteinExistence type="predicted"/>
<name>A0A7C9AM09_OPUST</name>
<feature type="region of interest" description="Disordered" evidence="1">
    <location>
        <begin position="90"/>
        <end position="111"/>
    </location>
</feature>
<feature type="compositionally biased region" description="Basic and acidic residues" evidence="1">
    <location>
        <begin position="98"/>
        <end position="111"/>
    </location>
</feature>
<organism evidence="2">
    <name type="scientific">Opuntia streptacantha</name>
    <name type="common">Prickly pear cactus</name>
    <name type="synonym">Opuntia cardona</name>
    <dbReference type="NCBI Taxonomy" id="393608"/>
    <lineage>
        <taxon>Eukaryota</taxon>
        <taxon>Viridiplantae</taxon>
        <taxon>Streptophyta</taxon>
        <taxon>Embryophyta</taxon>
        <taxon>Tracheophyta</taxon>
        <taxon>Spermatophyta</taxon>
        <taxon>Magnoliopsida</taxon>
        <taxon>eudicotyledons</taxon>
        <taxon>Gunneridae</taxon>
        <taxon>Pentapetalae</taxon>
        <taxon>Caryophyllales</taxon>
        <taxon>Cactineae</taxon>
        <taxon>Cactaceae</taxon>
        <taxon>Opuntioideae</taxon>
        <taxon>Opuntia</taxon>
    </lineage>
</organism>
<dbReference type="AlphaFoldDB" id="A0A7C9AM09"/>
<sequence length="111" mass="12900">MKNRTADRCIHKNEVYPIQMSVQFLPFESCSCQISYGTQHMYNVVYQGAPSRISEAEYQLLAISSSPDWELFQCQYPHCTDAPWHLTSESGEEFPVETETRSQHWEDCNNS</sequence>
<accession>A0A7C9AM09</accession>
<evidence type="ECO:0000313" key="2">
    <source>
        <dbReference type="EMBL" id="MBA4670556.1"/>
    </source>
</evidence>
<reference evidence="2" key="1">
    <citation type="journal article" date="2013" name="J. Plant Res.">
        <title>Effect of fungi and light on seed germination of three Opuntia species from semiarid lands of central Mexico.</title>
        <authorList>
            <person name="Delgado-Sanchez P."/>
            <person name="Jimenez-Bremont J.F."/>
            <person name="Guerrero-Gonzalez Mde L."/>
            <person name="Flores J."/>
        </authorList>
    </citation>
    <scope>NUCLEOTIDE SEQUENCE</scope>
    <source>
        <tissue evidence="2">Cladode</tissue>
    </source>
</reference>
<dbReference type="EMBL" id="GISG01247931">
    <property type="protein sequence ID" value="MBA4670556.1"/>
    <property type="molecule type" value="Transcribed_RNA"/>
</dbReference>
<protein>
    <submittedName>
        <fullName evidence="2">Uncharacterized protein</fullName>
    </submittedName>
</protein>
<evidence type="ECO:0000256" key="1">
    <source>
        <dbReference type="SAM" id="MobiDB-lite"/>
    </source>
</evidence>